<sequence length="767" mass="87033">MIRMDAKENQMERDGENLLFSALSGRCSLHNSICSLYLMLCGRMVLLEKEMLFRVWKVPGWYQLLPKGGRMLGMGASGLEINFKGQGQELDSLEDDPLFPIGQKTPKSFWIMRKTKHSWAACVGGGNKKGEKMAGEDARILPKATHEERKKQEAKRKVKLKTLAGKLLKTVVSGKETVEKASAEDVAGNLLKRPTSKKRVERGMPAEETICRLIEEGNFLQACDQIHNLEHSGNDGMEKSESLYALLAERMWTAVGEALSGSDRMLLEPLQSVGESLKWEKQKEAERLGNGLETESVSTWSPNFWRKDLEEKLMQYMTAQIPLFGSSTNTDETALKEHLNHLEMTFLPSLEHRSDVFKEAGLLVTYARCCHTSLCSHLATLIDSNCFNFSQSLLIYEWSIKMYKSGSQACVRPRHMPQHSLSLGAQCLVWIILRTEEKLLAITRKEVGKALKEAFDIGKPPCADAAVIEILTEKTETARRVSESLSEKVEAECLEECLRFLESYEDEVRSFLQLDCCPQICSSLRILENCCLLRTVWHKLTYIYSVSTDQNFKVNGFLHRIEDDIMEHFLQTISSKVKGTLKDHFKKCDSGFDHILESLKQSFLTFGKKKADIYEALVKAVNAIIITEYMQVLLTTPRKPSAMQRRRIVNKIEEDHTMMQAIFKECLGPAAGSLKDPIKAMLELIRTSDPEGMKIALLPILKDFPDLRKEHLSAMLDIKDSLSREDRAALLRTFHDNCEESETEANLLFADIEVKPRKYGLCWCLCC</sequence>
<dbReference type="OrthoDB" id="9948828at2759"/>
<dbReference type="AlphaFoldDB" id="A0A8K1GUR3"/>
<organism evidence="2 3">
    <name type="scientific">Zosterops borbonicus</name>
    <dbReference type="NCBI Taxonomy" id="364589"/>
    <lineage>
        <taxon>Eukaryota</taxon>
        <taxon>Metazoa</taxon>
        <taxon>Chordata</taxon>
        <taxon>Craniata</taxon>
        <taxon>Vertebrata</taxon>
        <taxon>Euteleostomi</taxon>
        <taxon>Archelosauria</taxon>
        <taxon>Archosauria</taxon>
        <taxon>Dinosauria</taxon>
        <taxon>Saurischia</taxon>
        <taxon>Theropoda</taxon>
        <taxon>Coelurosauria</taxon>
        <taxon>Aves</taxon>
        <taxon>Neognathae</taxon>
        <taxon>Neoaves</taxon>
        <taxon>Telluraves</taxon>
        <taxon>Australaves</taxon>
        <taxon>Passeriformes</taxon>
        <taxon>Sylvioidea</taxon>
        <taxon>Zosteropidae</taxon>
        <taxon>Zosterops</taxon>
    </lineage>
</organism>
<dbReference type="GO" id="GO:0000149">
    <property type="term" value="F:SNARE binding"/>
    <property type="evidence" value="ECO:0007669"/>
    <property type="project" value="TreeGrafter"/>
</dbReference>
<evidence type="ECO:0000313" key="3">
    <source>
        <dbReference type="Proteomes" id="UP000796761"/>
    </source>
</evidence>
<dbReference type="Gene3D" id="1.10.357.70">
    <property type="entry name" value="Exocyst complex component Sec6, C-terminal domain"/>
    <property type="match status" value="1"/>
</dbReference>
<evidence type="ECO:0000313" key="2">
    <source>
        <dbReference type="EMBL" id="TRZ24442.1"/>
    </source>
</evidence>
<dbReference type="GO" id="GO:0051601">
    <property type="term" value="P:exocyst localization"/>
    <property type="evidence" value="ECO:0007669"/>
    <property type="project" value="TreeGrafter"/>
</dbReference>
<dbReference type="InterPro" id="IPR010326">
    <property type="entry name" value="EXOC3/Sec6"/>
</dbReference>
<protein>
    <recommendedName>
        <fullName evidence="4">Exocyst complex component Sec6</fullName>
    </recommendedName>
</protein>
<dbReference type="Pfam" id="PF06046">
    <property type="entry name" value="Sec6"/>
    <property type="match status" value="1"/>
</dbReference>
<reference evidence="2" key="1">
    <citation type="submission" date="2019-04" db="EMBL/GenBank/DDBJ databases">
        <title>Genome assembly of Zosterops borbonicus 15179.</title>
        <authorList>
            <person name="Leroy T."/>
            <person name="Anselmetti Y."/>
            <person name="Tilak M.-K."/>
            <person name="Nabholz B."/>
        </authorList>
    </citation>
    <scope>NUCLEOTIDE SEQUENCE</scope>
    <source>
        <strain evidence="2">HGM_15179</strain>
        <tissue evidence="2">Muscle</tissue>
    </source>
</reference>
<dbReference type="EMBL" id="SWJQ01000048">
    <property type="protein sequence ID" value="TRZ24442.1"/>
    <property type="molecule type" value="Genomic_DNA"/>
</dbReference>
<dbReference type="PANTHER" id="PTHR21292:SF12">
    <property type="entry name" value="EXOCYST COMPLEX COMPONENT 3-LIKE PROTEIN"/>
    <property type="match status" value="1"/>
</dbReference>
<dbReference type="PANTHER" id="PTHR21292">
    <property type="entry name" value="EXOCYST COMPLEX COMPONENT SEC6-RELATED"/>
    <property type="match status" value="1"/>
</dbReference>
<proteinExistence type="inferred from homology"/>
<keyword evidence="3" id="KW-1185">Reference proteome</keyword>
<gene>
    <name evidence="2" type="ORF">HGM15179_002649</name>
</gene>
<comment type="caution">
    <text evidence="2">The sequence shown here is derived from an EMBL/GenBank/DDBJ whole genome shotgun (WGS) entry which is preliminary data.</text>
</comment>
<evidence type="ECO:0000256" key="1">
    <source>
        <dbReference type="ARBA" id="ARBA00009447"/>
    </source>
</evidence>
<dbReference type="InterPro" id="IPR042532">
    <property type="entry name" value="EXOC3/Sec6_C"/>
</dbReference>
<dbReference type="GO" id="GO:0006887">
    <property type="term" value="P:exocytosis"/>
    <property type="evidence" value="ECO:0007669"/>
    <property type="project" value="InterPro"/>
</dbReference>
<dbReference type="GO" id="GO:0000145">
    <property type="term" value="C:exocyst"/>
    <property type="evidence" value="ECO:0007669"/>
    <property type="project" value="InterPro"/>
</dbReference>
<evidence type="ECO:0008006" key="4">
    <source>
        <dbReference type="Google" id="ProtNLM"/>
    </source>
</evidence>
<name>A0A8K1GUR3_9PASS</name>
<accession>A0A8K1GUR3</accession>
<comment type="similarity">
    <text evidence="1">Belongs to the SEC6 family.</text>
</comment>
<dbReference type="Proteomes" id="UP000796761">
    <property type="component" value="Unassembled WGS sequence"/>
</dbReference>